<keyword evidence="6 7" id="KW-0472">Membrane</keyword>
<dbReference type="GO" id="GO:0043953">
    <property type="term" value="P:protein transport by the Tat complex"/>
    <property type="evidence" value="ECO:0007669"/>
    <property type="project" value="UniProtKB-UniRule"/>
</dbReference>
<keyword evidence="10" id="KW-1185">Reference proteome</keyword>
<comment type="subunit">
    <text evidence="7">The Tat system comprises two distinct complexes: a TatABC complex, containing multiple copies of TatA, TatB and TatC subunits, and a separate TatA complex, containing only TatA subunits. Substrates initially bind to the TatABC complex, which probably triggers association of the separate TatA complex to form the active translocon.</text>
</comment>
<evidence type="ECO:0000256" key="3">
    <source>
        <dbReference type="ARBA" id="ARBA00022927"/>
    </source>
</evidence>
<dbReference type="Pfam" id="PF00902">
    <property type="entry name" value="TatC"/>
    <property type="match status" value="1"/>
</dbReference>
<dbReference type="OrthoDB" id="9777044at2"/>
<evidence type="ECO:0000256" key="8">
    <source>
        <dbReference type="SAM" id="MobiDB-lite"/>
    </source>
</evidence>
<accession>A0A2S0KKJ0</accession>
<keyword evidence="5 7" id="KW-0811">Translocation</keyword>
<dbReference type="PROSITE" id="PS01218">
    <property type="entry name" value="TATC"/>
    <property type="match status" value="1"/>
</dbReference>
<evidence type="ECO:0000256" key="5">
    <source>
        <dbReference type="ARBA" id="ARBA00023010"/>
    </source>
</evidence>
<evidence type="ECO:0000256" key="2">
    <source>
        <dbReference type="ARBA" id="ARBA00022692"/>
    </source>
</evidence>
<keyword evidence="3 7" id="KW-0653">Protein transport</keyword>
<sequence length="311" mass="34469">MPIAEHLYELRDRLIVAIAAILVTTTLGFFWYNHGVWFVPSLGELLRQPYCDLPPEARVPVGEGGECRLLATGPFDQFMLRLQVALTAGVVLACPVWLYQLWQFVTPALHKNERRYAATFVSVAALLFVGGVVLAYFVVGKAFEFLMTIGNEVQVSWLTGGEYFNFVLQLLVIFGVSFELPLLIIALNLVGVLSYDRLKKWRRGLIFTMFVFAAVVTPTGDPFTMTALAAALCLLQEFAIQFARIHDKRKAKRNPDWLDTPDDAASPLDAGGGTERPAPVGRPDPIGRPEPVGAPRQRSSVRDATAYDEVL</sequence>
<dbReference type="Proteomes" id="UP000239814">
    <property type="component" value="Chromosome"/>
</dbReference>
<feature type="transmembrane region" description="Helical" evidence="7">
    <location>
        <begin position="78"/>
        <end position="99"/>
    </location>
</feature>
<evidence type="ECO:0000313" key="10">
    <source>
        <dbReference type="Proteomes" id="UP000239814"/>
    </source>
</evidence>
<evidence type="ECO:0000256" key="1">
    <source>
        <dbReference type="ARBA" id="ARBA00004141"/>
    </source>
</evidence>
<gene>
    <name evidence="7 9" type="primary">tatC</name>
    <name evidence="9" type="ORF">C6V83_11415</name>
</gene>
<reference evidence="9 10" key="1">
    <citation type="submission" date="2018-03" db="EMBL/GenBank/DDBJ databases">
        <title>Characteristics and genome of n-alkane degrading marine bacteria Gordonia iterans isolated from crude oil contaminated in Tae-an, South Korea.</title>
        <authorList>
            <person name="Lee S.-S."/>
            <person name="Kim H."/>
        </authorList>
    </citation>
    <scope>NUCLEOTIDE SEQUENCE [LARGE SCALE GENOMIC DNA]</scope>
    <source>
        <strain evidence="9 10">Co17</strain>
    </source>
</reference>
<evidence type="ECO:0000313" key="9">
    <source>
        <dbReference type="EMBL" id="AVM02189.1"/>
    </source>
</evidence>
<keyword evidence="4 7" id="KW-1133">Transmembrane helix</keyword>
<dbReference type="NCBIfam" id="TIGR00945">
    <property type="entry name" value="tatC"/>
    <property type="match status" value="1"/>
</dbReference>
<feature type="transmembrane region" description="Helical" evidence="7">
    <location>
        <begin position="201"/>
        <end position="217"/>
    </location>
</feature>
<dbReference type="InterPro" id="IPR002033">
    <property type="entry name" value="TatC"/>
</dbReference>
<name>A0A2S0KKJ0_9ACTN</name>
<proteinExistence type="inferred from homology"/>
<dbReference type="KEGG" id="git:C6V83_11415"/>
<comment type="function">
    <text evidence="7">Part of the twin-arginine translocation (Tat) system that transports large folded proteins containing a characteristic twin-arginine motif in their signal peptide across membranes. Together with TatB, TatC is part of a receptor directly interacting with Tat signal peptides.</text>
</comment>
<dbReference type="PRINTS" id="PR01840">
    <property type="entry name" value="TATCFAMILY"/>
</dbReference>
<keyword evidence="2 7" id="KW-0812">Transmembrane</keyword>
<protein>
    <recommendedName>
        <fullName evidence="7">Sec-independent protein translocase protein TatC</fullName>
    </recommendedName>
</protein>
<dbReference type="InterPro" id="IPR019820">
    <property type="entry name" value="Sec-indep_translocase_CS"/>
</dbReference>
<keyword evidence="7" id="KW-0813">Transport</keyword>
<evidence type="ECO:0000256" key="4">
    <source>
        <dbReference type="ARBA" id="ARBA00022989"/>
    </source>
</evidence>
<dbReference type="PANTHER" id="PTHR30371:SF0">
    <property type="entry name" value="SEC-INDEPENDENT PROTEIN TRANSLOCASE PROTEIN TATC, CHLOROPLASTIC-RELATED"/>
    <property type="match status" value="1"/>
</dbReference>
<feature type="transmembrane region" description="Helical" evidence="7">
    <location>
        <begin position="163"/>
        <end position="189"/>
    </location>
</feature>
<dbReference type="GO" id="GO:0033281">
    <property type="term" value="C:TAT protein transport complex"/>
    <property type="evidence" value="ECO:0007669"/>
    <property type="project" value="UniProtKB-UniRule"/>
</dbReference>
<comment type="subcellular location">
    <subcellularLocation>
        <location evidence="7">Cell membrane</location>
        <topology evidence="7">Multi-pass membrane protein</topology>
    </subcellularLocation>
    <subcellularLocation>
        <location evidence="1">Membrane</location>
        <topology evidence="1">Multi-pass membrane protein</topology>
    </subcellularLocation>
</comment>
<organism evidence="9 10">
    <name type="scientific">Gordonia iterans</name>
    <dbReference type="NCBI Taxonomy" id="1004901"/>
    <lineage>
        <taxon>Bacteria</taxon>
        <taxon>Bacillati</taxon>
        <taxon>Actinomycetota</taxon>
        <taxon>Actinomycetes</taxon>
        <taxon>Mycobacteriales</taxon>
        <taxon>Gordoniaceae</taxon>
        <taxon>Gordonia</taxon>
    </lineage>
</organism>
<feature type="transmembrane region" description="Helical" evidence="7">
    <location>
        <begin position="120"/>
        <end position="143"/>
    </location>
</feature>
<evidence type="ECO:0000256" key="6">
    <source>
        <dbReference type="ARBA" id="ARBA00023136"/>
    </source>
</evidence>
<evidence type="ECO:0000256" key="7">
    <source>
        <dbReference type="HAMAP-Rule" id="MF_00902"/>
    </source>
</evidence>
<dbReference type="GO" id="GO:0065002">
    <property type="term" value="P:intracellular protein transmembrane transport"/>
    <property type="evidence" value="ECO:0007669"/>
    <property type="project" value="TreeGrafter"/>
</dbReference>
<comment type="caution">
    <text evidence="7">Lacks conserved residue(s) required for the propagation of feature annotation.</text>
</comment>
<dbReference type="GO" id="GO:0009977">
    <property type="term" value="F:proton motive force dependent protein transmembrane transporter activity"/>
    <property type="evidence" value="ECO:0007669"/>
    <property type="project" value="TreeGrafter"/>
</dbReference>
<dbReference type="PANTHER" id="PTHR30371">
    <property type="entry name" value="SEC-INDEPENDENT PROTEIN TRANSLOCASE PROTEIN TATC"/>
    <property type="match status" value="1"/>
</dbReference>
<dbReference type="AlphaFoldDB" id="A0A2S0KKJ0"/>
<dbReference type="EMBL" id="CP027433">
    <property type="protein sequence ID" value="AVM02189.1"/>
    <property type="molecule type" value="Genomic_DNA"/>
</dbReference>
<keyword evidence="7" id="KW-1003">Cell membrane</keyword>
<dbReference type="HAMAP" id="MF_00902">
    <property type="entry name" value="TatC"/>
    <property type="match status" value="1"/>
</dbReference>
<feature type="region of interest" description="Disordered" evidence="8">
    <location>
        <begin position="253"/>
        <end position="311"/>
    </location>
</feature>
<comment type="similarity">
    <text evidence="7">Belongs to the TatC family.</text>
</comment>
<feature type="transmembrane region" description="Helical" evidence="7">
    <location>
        <begin position="12"/>
        <end position="32"/>
    </location>
</feature>